<dbReference type="PANTHER" id="PTHR31221:SF357">
    <property type="entry name" value="WRKY DNA-BINDING PROTEIN 34-RELATED"/>
    <property type="match status" value="1"/>
</dbReference>
<evidence type="ECO:0000259" key="8">
    <source>
        <dbReference type="PROSITE" id="PS50811"/>
    </source>
</evidence>
<evidence type="ECO:0000256" key="5">
    <source>
        <dbReference type="ARBA" id="ARBA00023163"/>
    </source>
</evidence>
<feature type="compositionally biased region" description="Polar residues" evidence="7">
    <location>
        <begin position="269"/>
        <end position="280"/>
    </location>
</feature>
<accession>A0AA35ZP84</accession>
<dbReference type="SMART" id="SM00774">
    <property type="entry name" value="WRKY"/>
    <property type="match status" value="2"/>
</dbReference>
<feature type="region of interest" description="Disordered" evidence="7">
    <location>
        <begin position="211"/>
        <end position="283"/>
    </location>
</feature>
<feature type="compositionally biased region" description="Gly residues" evidence="7">
    <location>
        <begin position="359"/>
        <end position="369"/>
    </location>
</feature>
<keyword evidence="5" id="KW-0804">Transcription</keyword>
<evidence type="ECO:0000313" key="9">
    <source>
        <dbReference type="EMBL" id="CAI9295367.1"/>
    </source>
</evidence>
<dbReference type="FunFam" id="2.20.25.80:FF:000001">
    <property type="entry name" value="WRKY transcription factor 33"/>
    <property type="match status" value="1"/>
</dbReference>
<feature type="region of interest" description="Disordered" evidence="7">
    <location>
        <begin position="354"/>
        <end position="373"/>
    </location>
</feature>
<feature type="region of interest" description="Disordered" evidence="7">
    <location>
        <begin position="380"/>
        <end position="432"/>
    </location>
</feature>
<evidence type="ECO:0000256" key="7">
    <source>
        <dbReference type="SAM" id="MobiDB-lite"/>
    </source>
</evidence>
<evidence type="ECO:0000256" key="3">
    <source>
        <dbReference type="ARBA" id="ARBA00023015"/>
    </source>
</evidence>
<dbReference type="Pfam" id="PF03106">
    <property type="entry name" value="WRKY"/>
    <property type="match status" value="2"/>
</dbReference>
<proteinExistence type="predicted"/>
<dbReference type="GO" id="GO:0005634">
    <property type="term" value="C:nucleus"/>
    <property type="evidence" value="ECO:0007669"/>
    <property type="project" value="UniProtKB-SubCell"/>
</dbReference>
<dbReference type="PROSITE" id="PS50811">
    <property type="entry name" value="WRKY"/>
    <property type="match status" value="2"/>
</dbReference>
<evidence type="ECO:0000256" key="1">
    <source>
        <dbReference type="ARBA" id="ARBA00004123"/>
    </source>
</evidence>
<dbReference type="FunFam" id="2.20.25.80:FF:000006">
    <property type="entry name" value="WRKY transcription factor"/>
    <property type="match status" value="1"/>
</dbReference>
<name>A0AA35ZP84_LACSI</name>
<feature type="compositionally biased region" description="Polar residues" evidence="7">
    <location>
        <begin position="229"/>
        <end position="250"/>
    </location>
</feature>
<dbReference type="Proteomes" id="UP001177003">
    <property type="component" value="Chromosome 7"/>
</dbReference>
<dbReference type="InterPro" id="IPR036576">
    <property type="entry name" value="WRKY_dom_sf"/>
</dbReference>
<reference evidence="9" key="1">
    <citation type="submission" date="2023-04" db="EMBL/GenBank/DDBJ databases">
        <authorList>
            <person name="Vijverberg K."/>
            <person name="Xiong W."/>
            <person name="Schranz E."/>
        </authorList>
    </citation>
    <scope>NUCLEOTIDE SEQUENCE</scope>
</reference>
<feature type="compositionally biased region" description="Basic and acidic residues" evidence="7">
    <location>
        <begin position="251"/>
        <end position="262"/>
    </location>
</feature>
<feature type="compositionally biased region" description="Polar residues" evidence="7">
    <location>
        <begin position="380"/>
        <end position="390"/>
    </location>
</feature>
<sequence>MGGFDDHGGIIGDWMPPSPSPRSFFAAMLGDDPGSRSVSDPPKHDTNNDTGFTFPGPNPQIGSENGDASKSSEFGDQKTNSRAPLVERMAARAGHNAPRLNTEIIKSSDNSQTQQSPYLFSPGVSPTSFLESPVFLSNSLVQPSPTTGKFQFVPNGNGRSSMMFLDSSNRIKENFFEDTNNTSFAFKPFPDSAPVSRDHVNPPFMSTQSFQHNETHVQSERQFPPQKIEPTQNETSSLHIRSGFLNGNSERSQEHHEDDASDQRINGDIGNNSNSASSEDGYNWRKYGQKQVKGSEYPRSYYKCTHLNCPVKKKVERSHEGHITEIIYKGAHNHPKLGPTKRSGLGCSNMLSEMQGDGNDQGGNGGQWGQEGNYEVTSSGMAMQGQNGHFESSDAVDGSSTFSNDEEDDRATHGSVSLGYDGEGDESESKRRKVEAYAADVSGATRAIREPRVVVQTTSEVDILDDGYRWRKYGQKVVKGNPNPRSYYKCTSTGCTVRKHVERASHDLKSVITTYEGKHNHDVPAARNSSHANNNNNNNNMTPEALSMPEPSRMQTAMARFDRAQAQVNHHYGLPGGGHGQMGGPTGSGTAHGYNGYPMSQQGPGGLAHMGLSLANHHHSHGKMPALPVHHYLGQPQPLMLPKGEPKVEPMSDPGAPIYHQMMNRLPLGPQM</sequence>
<feature type="region of interest" description="Disordered" evidence="7">
    <location>
        <begin position="520"/>
        <end position="544"/>
    </location>
</feature>
<dbReference type="GO" id="GO:0003700">
    <property type="term" value="F:DNA-binding transcription factor activity"/>
    <property type="evidence" value="ECO:0007669"/>
    <property type="project" value="InterPro"/>
</dbReference>
<dbReference type="AlphaFoldDB" id="A0AA35ZP84"/>
<dbReference type="EMBL" id="OX465083">
    <property type="protein sequence ID" value="CAI9295367.1"/>
    <property type="molecule type" value="Genomic_DNA"/>
</dbReference>
<gene>
    <name evidence="9" type="ORF">LSALG_LOCUS34311</name>
</gene>
<feature type="region of interest" description="Disordered" evidence="7">
    <location>
        <begin position="1"/>
        <end position="82"/>
    </location>
</feature>
<comment type="subcellular location">
    <subcellularLocation>
        <location evidence="1">Nucleus</location>
    </subcellularLocation>
</comment>
<feature type="domain" description="WRKY" evidence="8">
    <location>
        <begin position="459"/>
        <end position="524"/>
    </location>
</feature>
<dbReference type="SUPFAM" id="SSF118290">
    <property type="entry name" value="WRKY DNA-binding domain"/>
    <property type="match status" value="2"/>
</dbReference>
<protein>
    <recommendedName>
        <fullName evidence="8">WRKY domain-containing protein</fullName>
    </recommendedName>
</protein>
<keyword evidence="6" id="KW-0539">Nucleus</keyword>
<evidence type="ECO:0000256" key="6">
    <source>
        <dbReference type="ARBA" id="ARBA00023242"/>
    </source>
</evidence>
<feature type="domain" description="WRKY" evidence="8">
    <location>
        <begin position="273"/>
        <end position="337"/>
    </location>
</feature>
<organism evidence="9 10">
    <name type="scientific">Lactuca saligna</name>
    <name type="common">Willowleaf lettuce</name>
    <dbReference type="NCBI Taxonomy" id="75948"/>
    <lineage>
        <taxon>Eukaryota</taxon>
        <taxon>Viridiplantae</taxon>
        <taxon>Streptophyta</taxon>
        <taxon>Embryophyta</taxon>
        <taxon>Tracheophyta</taxon>
        <taxon>Spermatophyta</taxon>
        <taxon>Magnoliopsida</taxon>
        <taxon>eudicotyledons</taxon>
        <taxon>Gunneridae</taxon>
        <taxon>Pentapetalae</taxon>
        <taxon>asterids</taxon>
        <taxon>campanulids</taxon>
        <taxon>Asterales</taxon>
        <taxon>Asteraceae</taxon>
        <taxon>Cichorioideae</taxon>
        <taxon>Cichorieae</taxon>
        <taxon>Lactucinae</taxon>
        <taxon>Lactuca</taxon>
    </lineage>
</organism>
<keyword evidence="2" id="KW-0677">Repeat</keyword>
<evidence type="ECO:0000256" key="4">
    <source>
        <dbReference type="ARBA" id="ARBA00023125"/>
    </source>
</evidence>
<evidence type="ECO:0000256" key="2">
    <source>
        <dbReference type="ARBA" id="ARBA00022737"/>
    </source>
</evidence>
<dbReference type="PANTHER" id="PTHR31221">
    <property type="entry name" value="WRKY TRANSCRIPTION FACTOR PROTEIN 1-RELATED"/>
    <property type="match status" value="1"/>
</dbReference>
<dbReference type="InterPro" id="IPR003657">
    <property type="entry name" value="WRKY_dom"/>
</dbReference>
<feature type="compositionally biased region" description="Polar residues" evidence="7">
    <location>
        <begin position="60"/>
        <end position="82"/>
    </location>
</feature>
<evidence type="ECO:0000313" key="10">
    <source>
        <dbReference type="Proteomes" id="UP001177003"/>
    </source>
</evidence>
<dbReference type="Gene3D" id="2.20.25.80">
    <property type="entry name" value="WRKY domain"/>
    <property type="match status" value="2"/>
</dbReference>
<keyword evidence="3" id="KW-0805">Transcription regulation</keyword>
<dbReference type="GO" id="GO:0043565">
    <property type="term" value="F:sequence-specific DNA binding"/>
    <property type="evidence" value="ECO:0007669"/>
    <property type="project" value="InterPro"/>
</dbReference>
<keyword evidence="4" id="KW-0238">DNA-binding</keyword>
<keyword evidence="10" id="KW-1185">Reference proteome</keyword>
<dbReference type="InterPro" id="IPR044810">
    <property type="entry name" value="WRKY_plant"/>
</dbReference>